<dbReference type="Pfam" id="PF02515">
    <property type="entry name" value="CoA_transf_3"/>
    <property type="match status" value="1"/>
</dbReference>
<evidence type="ECO:0000313" key="3">
    <source>
        <dbReference type="EMBL" id="MFF3666028.1"/>
    </source>
</evidence>
<dbReference type="Proteomes" id="UP001602013">
    <property type="component" value="Unassembled WGS sequence"/>
</dbReference>
<dbReference type="InterPro" id="IPR050483">
    <property type="entry name" value="CoA-transferase_III_domain"/>
</dbReference>
<dbReference type="EMBL" id="JBIASD010000005">
    <property type="protein sequence ID" value="MFF3666028.1"/>
    <property type="molecule type" value="Genomic_DNA"/>
</dbReference>
<evidence type="ECO:0000256" key="1">
    <source>
        <dbReference type="ARBA" id="ARBA00022679"/>
    </source>
</evidence>
<reference evidence="3 4" key="1">
    <citation type="submission" date="2024-10" db="EMBL/GenBank/DDBJ databases">
        <title>The Natural Products Discovery Center: Release of the First 8490 Sequenced Strains for Exploring Actinobacteria Biosynthetic Diversity.</title>
        <authorList>
            <person name="Kalkreuter E."/>
            <person name="Kautsar S.A."/>
            <person name="Yang D."/>
            <person name="Bader C.D."/>
            <person name="Teijaro C.N."/>
            <person name="Fluegel L."/>
            <person name="Davis C.M."/>
            <person name="Simpson J.R."/>
            <person name="Lauterbach L."/>
            <person name="Steele A.D."/>
            <person name="Gui C."/>
            <person name="Meng S."/>
            <person name="Li G."/>
            <person name="Viehrig K."/>
            <person name="Ye F."/>
            <person name="Su P."/>
            <person name="Kiefer A.F."/>
            <person name="Nichols A."/>
            <person name="Cepeda A.J."/>
            <person name="Yan W."/>
            <person name="Fan B."/>
            <person name="Jiang Y."/>
            <person name="Adhikari A."/>
            <person name="Zheng C.-J."/>
            <person name="Schuster L."/>
            <person name="Cowan T.M."/>
            <person name="Smanski M.J."/>
            <person name="Chevrette M.G."/>
            <person name="De Carvalho L.P.S."/>
            <person name="Shen B."/>
        </authorList>
    </citation>
    <scope>NUCLEOTIDE SEQUENCE [LARGE SCALE GENOMIC DNA]</scope>
    <source>
        <strain evidence="3 4">NPDC002173</strain>
    </source>
</reference>
<dbReference type="InterPro" id="IPR044855">
    <property type="entry name" value="CoA-Trfase_III_dom3_sf"/>
</dbReference>
<dbReference type="SUPFAM" id="SSF89796">
    <property type="entry name" value="CoA-transferase family III (CaiB/BaiF)"/>
    <property type="match status" value="1"/>
</dbReference>
<feature type="region of interest" description="Disordered" evidence="2">
    <location>
        <begin position="381"/>
        <end position="406"/>
    </location>
</feature>
<evidence type="ECO:0000313" key="4">
    <source>
        <dbReference type="Proteomes" id="UP001602013"/>
    </source>
</evidence>
<dbReference type="RefSeq" id="WP_387410323.1">
    <property type="nucleotide sequence ID" value="NZ_JBIASD010000005.1"/>
</dbReference>
<accession>A0ABW6SQA5</accession>
<comment type="caution">
    <text evidence="3">The sequence shown here is derived from an EMBL/GenBank/DDBJ whole genome shotgun (WGS) entry which is preliminary data.</text>
</comment>
<dbReference type="InterPro" id="IPR003673">
    <property type="entry name" value="CoA-Trfase_fam_III"/>
</dbReference>
<sequence length="406" mass="43165">MSGPLAGVLVADFSRVLAGPYATMLLAEMGADVVKVEHPVHGDETRAWGPPYAGGEAAYYLSVNRNKRDIALDLKHPEGRRVAALLCERADVIIENFRPGVADRLGIGYESVRPRNPGVVYCSITGFGRQDRPGFDAAVQAESGLMHITGDSPSKVGVAIVDILAGLNAAVAILGPLYRRALTGTGARVEVSLLHSALSALTNVAQSALISGQEAKPYGNAHPTIVPYQTFEAADGGVTVAVGNDALYRAMCAAIGRDDLAADPRFATNPLRVRHREALVAELSAVFRTRPAVEWTRLLQDAGVPVGKIRGVLEGIRAAEDPATVTVEHPTAGLLELLRTGFTLAGDVPPTQPPPLHGEHTRELLAELGLTGDEIRRLEADGVARQHRQHPHDRDAADPAQKGINR</sequence>
<name>A0ABW6SQA5_9ACTN</name>
<dbReference type="Gene3D" id="3.40.50.10540">
    <property type="entry name" value="Crotonobetainyl-coa:carnitine coa-transferase, domain 1"/>
    <property type="match status" value="1"/>
</dbReference>
<dbReference type="GO" id="GO:0016740">
    <property type="term" value="F:transferase activity"/>
    <property type="evidence" value="ECO:0007669"/>
    <property type="project" value="UniProtKB-KW"/>
</dbReference>
<dbReference type="Gene3D" id="3.30.1540.10">
    <property type="entry name" value="formyl-coa transferase, domain 3"/>
    <property type="match status" value="1"/>
</dbReference>
<keyword evidence="4" id="KW-1185">Reference proteome</keyword>
<gene>
    <name evidence="3" type="ORF">ACFYXI_10585</name>
</gene>
<organism evidence="3 4">
    <name type="scientific">Microtetraspora malaysiensis</name>
    <dbReference type="NCBI Taxonomy" id="161358"/>
    <lineage>
        <taxon>Bacteria</taxon>
        <taxon>Bacillati</taxon>
        <taxon>Actinomycetota</taxon>
        <taxon>Actinomycetes</taxon>
        <taxon>Streptosporangiales</taxon>
        <taxon>Streptosporangiaceae</taxon>
        <taxon>Microtetraspora</taxon>
    </lineage>
</organism>
<proteinExistence type="predicted"/>
<keyword evidence="1 3" id="KW-0808">Transferase</keyword>
<evidence type="ECO:0000256" key="2">
    <source>
        <dbReference type="SAM" id="MobiDB-lite"/>
    </source>
</evidence>
<dbReference type="PANTHER" id="PTHR48207:SF3">
    <property type="entry name" value="SUCCINATE--HYDROXYMETHYLGLUTARATE COA-TRANSFERASE"/>
    <property type="match status" value="1"/>
</dbReference>
<dbReference type="PANTHER" id="PTHR48207">
    <property type="entry name" value="SUCCINATE--HYDROXYMETHYLGLUTARATE COA-TRANSFERASE"/>
    <property type="match status" value="1"/>
</dbReference>
<dbReference type="InterPro" id="IPR023606">
    <property type="entry name" value="CoA-Trfase_III_dom_1_sf"/>
</dbReference>
<protein>
    <submittedName>
        <fullName evidence="3">CaiB/BaiF CoA transferase family protein</fullName>
    </submittedName>
</protein>